<organism evidence="2 3">
    <name type="scientific">Coleophoma cylindrospora</name>
    <dbReference type="NCBI Taxonomy" id="1849047"/>
    <lineage>
        <taxon>Eukaryota</taxon>
        <taxon>Fungi</taxon>
        <taxon>Dikarya</taxon>
        <taxon>Ascomycota</taxon>
        <taxon>Pezizomycotina</taxon>
        <taxon>Leotiomycetes</taxon>
        <taxon>Helotiales</taxon>
        <taxon>Dermateaceae</taxon>
        <taxon>Coleophoma</taxon>
    </lineage>
</organism>
<dbReference type="EMBL" id="PDLM01000012">
    <property type="protein sequence ID" value="RDW64634.1"/>
    <property type="molecule type" value="Genomic_DNA"/>
</dbReference>
<protein>
    <submittedName>
        <fullName evidence="2">Uncharacterized protein</fullName>
    </submittedName>
</protein>
<proteinExistence type="predicted"/>
<evidence type="ECO:0000313" key="2">
    <source>
        <dbReference type="EMBL" id="RDW64634.1"/>
    </source>
</evidence>
<feature type="compositionally biased region" description="Pro residues" evidence="1">
    <location>
        <begin position="13"/>
        <end position="26"/>
    </location>
</feature>
<evidence type="ECO:0000256" key="1">
    <source>
        <dbReference type="SAM" id="MobiDB-lite"/>
    </source>
</evidence>
<feature type="compositionally biased region" description="Low complexity" evidence="1">
    <location>
        <begin position="79"/>
        <end position="91"/>
    </location>
</feature>
<feature type="compositionally biased region" description="Basic and acidic residues" evidence="1">
    <location>
        <begin position="38"/>
        <end position="48"/>
    </location>
</feature>
<accession>A0A3D8QSZ9</accession>
<dbReference type="AlphaFoldDB" id="A0A3D8QSZ9"/>
<feature type="region of interest" description="Disordered" evidence="1">
    <location>
        <begin position="1"/>
        <end position="127"/>
    </location>
</feature>
<reference evidence="2 3" key="1">
    <citation type="journal article" date="2018" name="IMA Fungus">
        <title>IMA Genome-F 9: Draft genome sequence of Annulohypoxylon stygium, Aspergillus mulundensis, Berkeleyomyces basicola (syn. Thielaviopsis basicola), Ceratocystis smalleyi, two Cercospora beticola strains, Coleophoma cylindrospora, Fusarium fracticaudum, Phialophora cf. hyalina, and Morchella septimelata.</title>
        <authorList>
            <person name="Wingfield B.D."/>
            <person name="Bills G.F."/>
            <person name="Dong Y."/>
            <person name="Huang W."/>
            <person name="Nel W.J."/>
            <person name="Swalarsk-Parry B.S."/>
            <person name="Vaghefi N."/>
            <person name="Wilken P.M."/>
            <person name="An Z."/>
            <person name="de Beer Z.W."/>
            <person name="De Vos L."/>
            <person name="Chen L."/>
            <person name="Duong T.A."/>
            <person name="Gao Y."/>
            <person name="Hammerbacher A."/>
            <person name="Kikkert J.R."/>
            <person name="Li Y."/>
            <person name="Li H."/>
            <person name="Li K."/>
            <person name="Li Q."/>
            <person name="Liu X."/>
            <person name="Ma X."/>
            <person name="Naidoo K."/>
            <person name="Pethybridge S.J."/>
            <person name="Sun J."/>
            <person name="Steenkamp E.T."/>
            <person name="van der Nest M.A."/>
            <person name="van Wyk S."/>
            <person name="Wingfield M.J."/>
            <person name="Xiong C."/>
            <person name="Yue Q."/>
            <person name="Zhang X."/>
        </authorList>
    </citation>
    <scope>NUCLEOTIDE SEQUENCE [LARGE SCALE GENOMIC DNA]</scope>
    <source>
        <strain evidence="2 3">BP6252</strain>
    </source>
</reference>
<name>A0A3D8QSZ9_9HELO</name>
<comment type="caution">
    <text evidence="2">The sequence shown here is derived from an EMBL/GenBank/DDBJ whole genome shotgun (WGS) entry which is preliminary data.</text>
</comment>
<keyword evidence="3" id="KW-1185">Reference proteome</keyword>
<feature type="compositionally biased region" description="Low complexity" evidence="1">
    <location>
        <begin position="60"/>
        <end position="70"/>
    </location>
</feature>
<sequence length="127" mass="13687">MFTPSELWGARSPTPPSLRQGPPPPNHAAGFVTVGRAAEIDGRAELSRTRWQLPPPPSSPMLRSRLSSLPDATPDPAREWSAAASKSAEARCAVRRGRGVTRAPRTLHVDSGPSSSHAANHRRSWAR</sequence>
<dbReference type="Proteomes" id="UP000256645">
    <property type="component" value="Unassembled WGS sequence"/>
</dbReference>
<gene>
    <name evidence="2" type="ORF">BP6252_10285</name>
</gene>
<evidence type="ECO:0000313" key="3">
    <source>
        <dbReference type="Proteomes" id="UP000256645"/>
    </source>
</evidence>